<feature type="domain" description="Fimbrial-type adhesion" evidence="2">
    <location>
        <begin position="41"/>
        <end position="173"/>
    </location>
</feature>
<sequence length="173" mass="18251">MKVQINRRRGIFLMAILVSTLAGSAQAGGTKTVNLTLHLVITQLPPCTVNGASIEFGNVMTNKVGDATYTRPVEYSLSCPNAKLGDYLRLQIQGTPTTIAGETVLQTSVAGLGIRLQQAGSKTLVPVSSTTWLDFTLSGSQGPELEAILVKDSAVMFSGGEFTASATLLVDYQ</sequence>
<evidence type="ECO:0000313" key="3">
    <source>
        <dbReference type="EMBL" id="SUI01314.1"/>
    </source>
</evidence>
<name>A0A379XLE1_SALER</name>
<dbReference type="AlphaFoldDB" id="A0A379XLE1"/>
<dbReference type="InterPro" id="IPR008966">
    <property type="entry name" value="Adhesion_dom_sf"/>
</dbReference>
<dbReference type="EMBL" id="UGYB01000001">
    <property type="protein sequence ID" value="SUI01314.1"/>
    <property type="molecule type" value="Genomic_DNA"/>
</dbReference>
<dbReference type="Gene3D" id="2.60.40.1090">
    <property type="entry name" value="Fimbrial-type adhesion domain"/>
    <property type="match status" value="1"/>
</dbReference>
<proteinExistence type="predicted"/>
<dbReference type="InterPro" id="IPR036937">
    <property type="entry name" value="Adhesion_dom_fimbrial_sf"/>
</dbReference>
<dbReference type="InterPro" id="IPR050263">
    <property type="entry name" value="Bact_Fimbrial_Adh_Pro"/>
</dbReference>
<dbReference type="Pfam" id="PF00419">
    <property type="entry name" value="Fimbrial"/>
    <property type="match status" value="1"/>
</dbReference>
<organism evidence="3 4">
    <name type="scientific">Salmonella enterica subsp. indica</name>
    <dbReference type="NCBI Taxonomy" id="59207"/>
    <lineage>
        <taxon>Bacteria</taxon>
        <taxon>Pseudomonadati</taxon>
        <taxon>Pseudomonadota</taxon>
        <taxon>Gammaproteobacteria</taxon>
        <taxon>Enterobacterales</taxon>
        <taxon>Enterobacteriaceae</taxon>
        <taxon>Salmonella</taxon>
    </lineage>
</organism>
<accession>A0A379XLE1</accession>
<evidence type="ECO:0000259" key="2">
    <source>
        <dbReference type="Pfam" id="PF00419"/>
    </source>
</evidence>
<gene>
    <name evidence="3" type="primary">stfE</name>
    <name evidence="3" type="ORF">NCTC12420_01012</name>
</gene>
<evidence type="ECO:0000256" key="1">
    <source>
        <dbReference type="SAM" id="SignalP"/>
    </source>
</evidence>
<reference evidence="3 4" key="1">
    <citation type="submission" date="2018-06" db="EMBL/GenBank/DDBJ databases">
        <authorList>
            <consortium name="Pathogen Informatics"/>
            <person name="Doyle S."/>
        </authorList>
    </citation>
    <scope>NUCLEOTIDE SEQUENCE [LARGE SCALE GENOMIC DNA]</scope>
    <source>
        <strain evidence="3 4">NCTC12420</strain>
    </source>
</reference>
<protein>
    <submittedName>
        <fullName evidence="3">StfE protein</fullName>
    </submittedName>
</protein>
<evidence type="ECO:0000313" key="4">
    <source>
        <dbReference type="Proteomes" id="UP000254220"/>
    </source>
</evidence>
<dbReference type="Proteomes" id="UP000254220">
    <property type="component" value="Unassembled WGS sequence"/>
</dbReference>
<feature type="signal peptide" evidence="1">
    <location>
        <begin position="1"/>
        <end position="27"/>
    </location>
</feature>
<dbReference type="PANTHER" id="PTHR33420:SF34">
    <property type="entry name" value="MINOR FIMBRIAL SUBUNIT"/>
    <property type="match status" value="1"/>
</dbReference>
<dbReference type="InterPro" id="IPR000259">
    <property type="entry name" value="Adhesion_dom_fimbrial"/>
</dbReference>
<dbReference type="SUPFAM" id="SSF49401">
    <property type="entry name" value="Bacterial adhesins"/>
    <property type="match status" value="1"/>
</dbReference>
<keyword evidence="1" id="KW-0732">Signal</keyword>
<dbReference type="GO" id="GO:0043709">
    <property type="term" value="P:cell adhesion involved in single-species biofilm formation"/>
    <property type="evidence" value="ECO:0007669"/>
    <property type="project" value="TreeGrafter"/>
</dbReference>
<feature type="chain" id="PRO_5017053133" evidence="1">
    <location>
        <begin position="28"/>
        <end position="173"/>
    </location>
</feature>
<dbReference type="PANTHER" id="PTHR33420">
    <property type="entry name" value="FIMBRIAL SUBUNIT ELFA-RELATED"/>
    <property type="match status" value="1"/>
</dbReference>
<dbReference type="GO" id="GO:0009289">
    <property type="term" value="C:pilus"/>
    <property type="evidence" value="ECO:0007669"/>
    <property type="project" value="InterPro"/>
</dbReference>